<dbReference type="EMBL" id="JAAITA010000023">
    <property type="protein sequence ID" value="NSJ87122.1"/>
    <property type="molecule type" value="Genomic_DNA"/>
</dbReference>
<evidence type="ECO:0000259" key="2">
    <source>
        <dbReference type="SMART" id="SM00899"/>
    </source>
</evidence>
<comment type="caution">
    <text evidence="3">The sequence shown here is derived from an EMBL/GenBank/DDBJ whole genome shotgun (WGS) entry which is preliminary data.</text>
</comment>
<dbReference type="Gene3D" id="2.30.30.90">
    <property type="match status" value="1"/>
</dbReference>
<keyword evidence="1" id="KW-0408">Iron</keyword>
<organism evidence="3 4">
    <name type="scientific">Blautia hansenii</name>
    <name type="common">Ruminococcus hansenii</name>
    <dbReference type="NCBI Taxonomy" id="1322"/>
    <lineage>
        <taxon>Bacteria</taxon>
        <taxon>Bacillati</taxon>
        <taxon>Bacillota</taxon>
        <taxon>Clostridia</taxon>
        <taxon>Lachnospirales</taxon>
        <taxon>Lachnospiraceae</taxon>
        <taxon>Blautia</taxon>
    </lineage>
</organism>
<accession>A0ABX2I9E5</accession>
<dbReference type="InterPro" id="IPR007167">
    <property type="entry name" value="Fe-transptr_FeoA-like"/>
</dbReference>
<keyword evidence="4" id="KW-1185">Reference proteome</keyword>
<dbReference type="SUPFAM" id="SSF50037">
    <property type="entry name" value="C-terminal domain of transcriptional repressors"/>
    <property type="match status" value="1"/>
</dbReference>
<dbReference type="RefSeq" id="WP_173750052.1">
    <property type="nucleotide sequence ID" value="NZ_JAAITA010000023.1"/>
</dbReference>
<name>A0ABX2I9E5_BLAHA</name>
<proteinExistence type="predicted"/>
<dbReference type="SMART" id="SM00899">
    <property type="entry name" value="FeoA"/>
    <property type="match status" value="1"/>
</dbReference>
<evidence type="ECO:0000256" key="1">
    <source>
        <dbReference type="ARBA" id="ARBA00023004"/>
    </source>
</evidence>
<dbReference type="InterPro" id="IPR038157">
    <property type="entry name" value="FeoA_core_dom"/>
</dbReference>
<dbReference type="Pfam" id="PF04023">
    <property type="entry name" value="FeoA"/>
    <property type="match status" value="1"/>
</dbReference>
<dbReference type="Proteomes" id="UP000822142">
    <property type="component" value="Unassembled WGS sequence"/>
</dbReference>
<gene>
    <name evidence="3" type="ORF">G5A70_13280</name>
</gene>
<dbReference type="InterPro" id="IPR008988">
    <property type="entry name" value="Transcriptional_repressor_C"/>
</dbReference>
<evidence type="ECO:0000313" key="4">
    <source>
        <dbReference type="Proteomes" id="UP000822142"/>
    </source>
</evidence>
<reference evidence="3 4" key="1">
    <citation type="journal article" date="2020" name="Cell Host Microbe">
        <title>Functional and Genomic Variation between Human-Derived Isolates of Lachnospiraceae Reveals Inter- and Intra-Species Diversity.</title>
        <authorList>
            <person name="Sorbara M.T."/>
            <person name="Littmann E.R."/>
            <person name="Fontana E."/>
            <person name="Moody T.U."/>
            <person name="Kohout C.E."/>
            <person name="Gjonbalaj M."/>
            <person name="Eaton V."/>
            <person name="Seok R."/>
            <person name="Leiner I.M."/>
            <person name="Pamer E.G."/>
        </authorList>
    </citation>
    <scope>NUCLEOTIDE SEQUENCE [LARGE SCALE GENOMIC DNA]</scope>
    <source>
        <strain evidence="3 4">MSK.15.26</strain>
    </source>
</reference>
<feature type="domain" description="Ferrous iron transporter FeoA-like" evidence="2">
    <location>
        <begin position="4"/>
        <end position="83"/>
    </location>
</feature>
<sequence>MLSIPLCKLKKDQCAIVEGISCPSEHQMEKSEIIRRFLDLGFCQGTPVKCINTGIFKNPHAYQIRGSVIAIRNEDAQMILVHAADPSQTM</sequence>
<protein>
    <submittedName>
        <fullName evidence="3">Ferrous iron transport protein A</fullName>
    </submittedName>
</protein>
<evidence type="ECO:0000313" key="3">
    <source>
        <dbReference type="EMBL" id="NSJ87122.1"/>
    </source>
</evidence>